<dbReference type="KEGG" id="ccal:108626464"/>
<evidence type="ECO:0000313" key="2">
    <source>
        <dbReference type="Proteomes" id="UP000694925"/>
    </source>
</evidence>
<accession>A0AAJ7S4S4</accession>
<feature type="chain" id="PRO_5042492214" evidence="1">
    <location>
        <begin position="18"/>
        <end position="326"/>
    </location>
</feature>
<dbReference type="AlphaFoldDB" id="A0AAJ7S4S4"/>
<evidence type="ECO:0000313" key="3">
    <source>
        <dbReference type="RefSeq" id="XP_026670639.1"/>
    </source>
</evidence>
<organism evidence="2 3">
    <name type="scientific">Ceratina calcarata</name>
    <dbReference type="NCBI Taxonomy" id="156304"/>
    <lineage>
        <taxon>Eukaryota</taxon>
        <taxon>Metazoa</taxon>
        <taxon>Ecdysozoa</taxon>
        <taxon>Arthropoda</taxon>
        <taxon>Hexapoda</taxon>
        <taxon>Insecta</taxon>
        <taxon>Pterygota</taxon>
        <taxon>Neoptera</taxon>
        <taxon>Endopterygota</taxon>
        <taxon>Hymenoptera</taxon>
        <taxon>Apocrita</taxon>
        <taxon>Aculeata</taxon>
        <taxon>Apoidea</taxon>
        <taxon>Anthophila</taxon>
        <taxon>Apidae</taxon>
        <taxon>Ceratina</taxon>
        <taxon>Zadontomerus</taxon>
    </lineage>
</organism>
<name>A0AAJ7S4S4_9HYME</name>
<keyword evidence="1" id="KW-0732">Signal</keyword>
<feature type="signal peptide" evidence="1">
    <location>
        <begin position="1"/>
        <end position="17"/>
    </location>
</feature>
<keyword evidence="2" id="KW-1185">Reference proteome</keyword>
<gene>
    <name evidence="3" type="primary">LOC108626464</name>
</gene>
<dbReference type="RefSeq" id="XP_026670639.1">
    <property type="nucleotide sequence ID" value="XM_026814838.1"/>
</dbReference>
<dbReference type="Proteomes" id="UP000694925">
    <property type="component" value="Unplaced"/>
</dbReference>
<protein>
    <submittedName>
        <fullName evidence="3">Uncharacterized protein LOC108626464</fullName>
    </submittedName>
</protein>
<dbReference type="GeneID" id="108626464"/>
<proteinExistence type="predicted"/>
<sequence>MFIFILLSNIITFCSLSSHIDEFHRTISFIFPCFKDDCDKSKCRGPLKYYEALNCKPVYANPGECCPIQYDCSHLKNLAKDKCYANGHEYNIGEELKPEDADPCDIACTCRSFDNTTAAFICAAYDCGFYPPKENCFFRNNHESCCLGPEVCLAEGETRATCEVDGKTYMDGEYFSPKSDPELNCYCMPGYTGENIEPFCKKPKNSYCTPLFRNADNIYKNCAPVFYDNQNPQKDCNYASRCQNANDSVIHNHDSTKSISEEEDKMCVFGDMKMHIGDELNQATDYDSVCVKCVCEIPPIPTCQRLPDDKCDIRNHPPFSSGFILD</sequence>
<evidence type="ECO:0000256" key="1">
    <source>
        <dbReference type="SAM" id="SignalP"/>
    </source>
</evidence>
<reference evidence="3" key="1">
    <citation type="submission" date="2025-08" db="UniProtKB">
        <authorList>
            <consortium name="RefSeq"/>
        </authorList>
    </citation>
    <scope>IDENTIFICATION</scope>
    <source>
        <tissue evidence="3">Whole body</tissue>
    </source>
</reference>